<proteinExistence type="predicted"/>
<dbReference type="InterPro" id="IPR025632">
    <property type="entry name" value="DUF4290"/>
</dbReference>
<keyword evidence="2" id="KW-1185">Reference proteome</keyword>
<dbReference type="Pfam" id="PF14123">
    <property type="entry name" value="DUF4290"/>
    <property type="match status" value="1"/>
</dbReference>
<dbReference type="AlphaFoldDB" id="B3EU73"/>
<name>B3EU73_AMOA5</name>
<dbReference type="Proteomes" id="UP000001227">
    <property type="component" value="Chromosome"/>
</dbReference>
<dbReference type="KEGG" id="aas:Aasi_0037"/>
<reference evidence="1 2" key="1">
    <citation type="journal article" date="2010" name="J. Bacteriol.">
        <title>The genome of the amoeba symbiont 'Candidatus Amoebophilus asiaticus' reveals common mechanisms for host cell interaction among amoeba-associated bacteria.</title>
        <authorList>
            <person name="Schmitz-Esser S."/>
            <person name="Tischler P."/>
            <person name="Arnold R."/>
            <person name="Montanaro J."/>
            <person name="Wagner M."/>
            <person name="Rattei T."/>
            <person name="Horn M."/>
        </authorList>
    </citation>
    <scope>NUCLEOTIDE SEQUENCE [LARGE SCALE GENOMIC DNA]</scope>
    <source>
        <strain evidence="1 2">5a2</strain>
    </source>
</reference>
<organism evidence="1 2">
    <name type="scientific">Amoebophilus asiaticus (strain 5a2)</name>
    <dbReference type="NCBI Taxonomy" id="452471"/>
    <lineage>
        <taxon>Bacteria</taxon>
        <taxon>Pseudomonadati</taxon>
        <taxon>Bacteroidota</taxon>
        <taxon>Cytophagia</taxon>
        <taxon>Cytophagales</taxon>
        <taxon>Amoebophilaceae</taxon>
        <taxon>Candidatus Amoebophilus</taxon>
    </lineage>
</organism>
<evidence type="ECO:0008006" key="3">
    <source>
        <dbReference type="Google" id="ProtNLM"/>
    </source>
</evidence>
<evidence type="ECO:0000313" key="1">
    <source>
        <dbReference type="EMBL" id="ACE05492.1"/>
    </source>
</evidence>
<dbReference type="RefSeq" id="WP_012472265.1">
    <property type="nucleotide sequence ID" value="NC_010830.1"/>
</dbReference>
<dbReference type="EMBL" id="CP001102">
    <property type="protein sequence ID" value="ACE05492.1"/>
    <property type="molecule type" value="Genomic_DNA"/>
</dbReference>
<dbReference type="OrthoDB" id="1466969at2"/>
<protein>
    <recommendedName>
        <fullName evidence="3">DUF4290 domain-containing protein</fullName>
    </recommendedName>
</protein>
<accession>B3EU73</accession>
<gene>
    <name evidence="1" type="ordered locus">Aasi_0037</name>
</gene>
<dbReference type="STRING" id="452471.Aasi_0037"/>
<evidence type="ECO:0000313" key="2">
    <source>
        <dbReference type="Proteomes" id="UP000001227"/>
    </source>
</evidence>
<sequence length="208" mass="23938">MHTYNTTETPLKLREYGRNVQKLVVQLQQVKDKATRNQYAQSILKIMNLLHTGNSKLPNDQAQKYWDDLCILADYKLDVDSPYPMPSKELYMNRPQRLAYSKQPIKYRHCGRHIELVVKKVLEETDPAKQADMLVSIGKLIKNFSAAWNKDNMDSNTVLSIIQDLVGDKLAIDIEKLRSQNTFNTVNSVPKAKSKAYRRKKVSVASKI</sequence>
<dbReference type="eggNOG" id="ENOG502Z7I5">
    <property type="taxonomic scope" value="Bacteria"/>
</dbReference>
<dbReference type="HOGENOM" id="CLU_085065_1_0_10"/>